<comment type="caution">
    <text evidence="20">The sequence shown here is derived from an EMBL/GenBank/DDBJ whole genome shotgun (WGS) entry which is preliminary data.</text>
</comment>
<evidence type="ECO:0000313" key="20">
    <source>
        <dbReference type="EMBL" id="MVD21745.1"/>
    </source>
</evidence>
<dbReference type="PANTHER" id="PTHR32089">
    <property type="entry name" value="METHYL-ACCEPTING CHEMOTAXIS PROTEIN MCPB"/>
    <property type="match status" value="1"/>
</dbReference>
<reference evidence="19" key="2">
    <citation type="submission" date="2021-05" db="EMBL/GenBank/DDBJ databases">
        <authorList>
            <person name="Stine C."/>
        </authorList>
    </citation>
    <scope>NUCLEOTIDE SEQUENCE</scope>
    <source>
        <strain evidence="19">TDS0091212</strain>
    </source>
</reference>
<evidence type="ECO:0000256" key="11">
    <source>
        <dbReference type="ARBA" id="ARBA00029447"/>
    </source>
</evidence>
<comment type="similarity">
    <text evidence="11">Belongs to the methyl-accepting chemotaxis (MCP) protein family.</text>
</comment>
<dbReference type="RefSeq" id="WP_001212589.1">
    <property type="nucleotide sequence ID" value="NZ_AP018677.1"/>
</dbReference>
<dbReference type="CDD" id="cd06225">
    <property type="entry name" value="HAMP"/>
    <property type="match status" value="1"/>
</dbReference>
<reference evidence="20 21" key="1">
    <citation type="submission" date="2018-09" db="EMBL/GenBank/DDBJ databases">
        <title>Genomic epidemiology reveals two lineages of Vibrio cholerae that can cause global cholera epidemics despite absence of cholera toxin gene.</title>
        <authorList>
            <person name="Wang H."/>
            <person name="Zen W."/>
            <person name="Yu H."/>
            <person name="Zhang W."/>
            <person name="Pan J."/>
            <person name="Yang C."/>
            <person name="Cui Y."/>
        </authorList>
    </citation>
    <scope>NUCLEOTIDE SEQUENCE [LARGE SCALE GENOMIC DNA]</scope>
    <source>
        <strain evidence="20 21">00-1_S85</strain>
    </source>
</reference>
<evidence type="ECO:0000256" key="12">
    <source>
        <dbReference type="PROSITE-ProRule" id="PRU00284"/>
    </source>
</evidence>
<proteinExistence type="inferred from homology"/>
<evidence type="ECO:0000256" key="4">
    <source>
        <dbReference type="ARBA" id="ARBA00022481"/>
    </source>
</evidence>
<evidence type="ECO:0000256" key="3">
    <source>
        <dbReference type="ARBA" id="ARBA00022475"/>
    </source>
</evidence>
<dbReference type="AlphaFoldDB" id="A0A085T4Z3"/>
<dbReference type="SUPFAM" id="SSF103190">
    <property type="entry name" value="Sensory domain-like"/>
    <property type="match status" value="1"/>
</dbReference>
<dbReference type="SMART" id="SM00304">
    <property type="entry name" value="HAMP"/>
    <property type="match status" value="1"/>
</dbReference>
<dbReference type="PROSITE" id="PS50111">
    <property type="entry name" value="CHEMOTAXIS_TRANSDUC_2"/>
    <property type="match status" value="1"/>
</dbReference>
<dbReference type="Gene3D" id="3.30.450.20">
    <property type="entry name" value="PAS domain"/>
    <property type="match status" value="2"/>
</dbReference>
<organism evidence="20 21">
    <name type="scientific">Vibrio cholerae</name>
    <dbReference type="NCBI Taxonomy" id="666"/>
    <lineage>
        <taxon>Bacteria</taxon>
        <taxon>Pseudomonadati</taxon>
        <taxon>Pseudomonadota</taxon>
        <taxon>Gammaproteobacteria</taxon>
        <taxon>Vibrionales</taxon>
        <taxon>Vibrionaceae</taxon>
        <taxon>Vibrio</taxon>
    </lineage>
</organism>
<dbReference type="PROSITE" id="PS50885">
    <property type="entry name" value="HAMP"/>
    <property type="match status" value="1"/>
</dbReference>
<dbReference type="Pfam" id="PF00672">
    <property type="entry name" value="HAMP"/>
    <property type="match status" value="1"/>
</dbReference>
<dbReference type="CDD" id="cd12912">
    <property type="entry name" value="PDC2_MCP_like"/>
    <property type="match status" value="1"/>
</dbReference>
<evidence type="ECO:0000256" key="13">
    <source>
        <dbReference type="SAM" id="Coils"/>
    </source>
</evidence>
<keyword evidence="13" id="KW-0175">Coiled coil</keyword>
<dbReference type="CDD" id="cd11386">
    <property type="entry name" value="MCP_signal"/>
    <property type="match status" value="1"/>
</dbReference>
<feature type="chain" id="PRO_5015029218" evidence="16">
    <location>
        <begin position="29"/>
        <end position="623"/>
    </location>
</feature>
<dbReference type="SMR" id="A0A085T4Z3"/>
<keyword evidence="7 15" id="KW-0812">Transmembrane</keyword>
<dbReference type="InterPro" id="IPR004089">
    <property type="entry name" value="MCPsignal_dom"/>
</dbReference>
<keyword evidence="16" id="KW-0732">Signal</keyword>
<feature type="domain" description="HAMP" evidence="18">
    <location>
        <begin position="292"/>
        <end position="346"/>
    </location>
</feature>
<dbReference type="SMART" id="SM00283">
    <property type="entry name" value="MA"/>
    <property type="match status" value="1"/>
</dbReference>
<evidence type="ECO:0000259" key="18">
    <source>
        <dbReference type="PROSITE" id="PS50885"/>
    </source>
</evidence>
<dbReference type="Pfam" id="PF02743">
    <property type="entry name" value="dCache_1"/>
    <property type="match status" value="1"/>
</dbReference>
<dbReference type="FunFam" id="3.30.450.20:FF:000048">
    <property type="entry name" value="Methyl-accepting chemotaxis protein"/>
    <property type="match status" value="1"/>
</dbReference>
<evidence type="ECO:0000256" key="6">
    <source>
        <dbReference type="ARBA" id="ARBA00022519"/>
    </source>
</evidence>
<dbReference type="SUPFAM" id="SSF58104">
    <property type="entry name" value="Methyl-accepting chemotaxis protein (MCP) signaling domain"/>
    <property type="match status" value="1"/>
</dbReference>
<dbReference type="Gene3D" id="1.10.287.950">
    <property type="entry name" value="Methyl-accepting chemotaxis protein"/>
    <property type="match status" value="1"/>
</dbReference>
<dbReference type="Proteomes" id="UP000471242">
    <property type="component" value="Unassembled WGS sequence"/>
</dbReference>
<feature type="region of interest" description="Disordered" evidence="14">
    <location>
        <begin position="403"/>
        <end position="422"/>
    </location>
</feature>
<evidence type="ECO:0000256" key="7">
    <source>
        <dbReference type="ARBA" id="ARBA00022692"/>
    </source>
</evidence>
<feature type="domain" description="Methyl-accepting transducer" evidence="17">
    <location>
        <begin position="351"/>
        <end position="587"/>
    </location>
</feature>
<keyword evidence="6" id="KW-0997">Cell inner membrane</keyword>
<comment type="subcellular location">
    <subcellularLocation>
        <location evidence="1">Cell inner membrane</location>
    </subcellularLocation>
    <subcellularLocation>
        <location evidence="2">Cell membrane</location>
        <topology evidence="2">Multi-pass membrane protein</topology>
    </subcellularLocation>
</comment>
<keyword evidence="8 15" id="KW-1133">Transmembrane helix</keyword>
<dbReference type="GO" id="GO:0016597">
    <property type="term" value="F:amino acid binding"/>
    <property type="evidence" value="ECO:0007669"/>
    <property type="project" value="UniProtKB-ARBA"/>
</dbReference>
<dbReference type="EMBL" id="QZRB01000001">
    <property type="protein sequence ID" value="MVD21745.1"/>
    <property type="molecule type" value="Genomic_DNA"/>
</dbReference>
<keyword evidence="3" id="KW-1003">Cell membrane</keyword>
<evidence type="ECO:0000256" key="1">
    <source>
        <dbReference type="ARBA" id="ARBA00004533"/>
    </source>
</evidence>
<sequence length="623" mass="67687">MRFSQKIVAASSALLLCVIALLSFQQLSTVREEIESLVQDSLMEMVKGVKNTIESDLASKKGLAQSTTEILQLDPTNKAFAKSVLESPNLKGSFLAIGLGYESDATVVENDDGWEPNADYDPRKRPWYVDAKRERKLVVTEPYVDISTKKIIISIGTPVYQQSNFVGAMFYDVELTQLAQLVNSVNLFDAGYLFITTKDGVTIAHPNAENNGEKFSQFLPNVDLKEGTQRIELDGKYYLVKFAQVPSESWYIGAVVDESIAFAMVDDLRHSSLIYTVIGVLLSIIGLSFLIKVLMKPLGALSRAIEDVASGQGDLTKRLDTNTDMEFAILAKDFNVFCETLQKRIQHLKGIGAEIMHGTEQTVLGAHESASAMAQQLQELEQLATAMHEMAVTATEVANNAQGAAAAAHEADEASQDGSKVVSDTTRSIDALSARIEQAVEEVKGLEVATGNIETILKVINDIADQTNLLALNAAIEAARAGESGRGFAVVADEVRTLAQRTQQSTTEIRNMIEQLQSGASAVSAAMNESKYTADDAVQKAQLANESLQRIRGAIQRISDMNMQIASAAEEQSLVAEEINTNTVKIKDLSTQVADSAKSASMAMEVQTENVREQGKLLNTFIV</sequence>
<evidence type="ECO:0000256" key="8">
    <source>
        <dbReference type="ARBA" id="ARBA00022989"/>
    </source>
</evidence>
<evidence type="ECO:0000259" key="17">
    <source>
        <dbReference type="PROSITE" id="PS50111"/>
    </source>
</evidence>
<dbReference type="InterPro" id="IPR033479">
    <property type="entry name" value="dCache_1"/>
</dbReference>
<dbReference type="Proteomes" id="UP001196338">
    <property type="component" value="Unassembled WGS sequence"/>
</dbReference>
<dbReference type="OMA" id="HIPSENW"/>
<dbReference type="InterPro" id="IPR003660">
    <property type="entry name" value="HAMP_dom"/>
</dbReference>
<dbReference type="PANTHER" id="PTHR32089:SF117">
    <property type="entry name" value="METHYL ACCEPTING SENSORY TRANSDUCER WITH CACHE_1 SMALL MOLECULE BINDING DOMAIN"/>
    <property type="match status" value="1"/>
</dbReference>
<dbReference type="KEGG" id="vcx:VAA049_728"/>
<dbReference type="Pfam" id="PF00015">
    <property type="entry name" value="MCPsignal"/>
    <property type="match status" value="1"/>
</dbReference>
<dbReference type="FunFam" id="1.10.287.950:FF:000001">
    <property type="entry name" value="Methyl-accepting chemotaxis sensory transducer"/>
    <property type="match status" value="1"/>
</dbReference>
<feature type="signal peptide" evidence="16">
    <location>
        <begin position="1"/>
        <end position="28"/>
    </location>
</feature>
<dbReference type="GO" id="GO:0043200">
    <property type="term" value="P:response to amino acid"/>
    <property type="evidence" value="ECO:0007669"/>
    <property type="project" value="UniProtKB-ARBA"/>
</dbReference>
<dbReference type="GeneID" id="69719222"/>
<feature type="transmembrane region" description="Helical" evidence="15">
    <location>
        <begin position="273"/>
        <end position="295"/>
    </location>
</feature>
<protein>
    <submittedName>
        <fullName evidence="19 20">Methyl-accepting chemotaxis protein</fullName>
    </submittedName>
</protein>
<keyword evidence="10 12" id="KW-0807">Transducer</keyword>
<dbReference type="GO" id="GO:0007165">
    <property type="term" value="P:signal transduction"/>
    <property type="evidence" value="ECO:0007669"/>
    <property type="project" value="UniProtKB-KW"/>
</dbReference>
<evidence type="ECO:0000256" key="2">
    <source>
        <dbReference type="ARBA" id="ARBA00004651"/>
    </source>
</evidence>
<name>A0A085T4Z3_VIBCL</name>
<evidence type="ECO:0000256" key="9">
    <source>
        <dbReference type="ARBA" id="ARBA00023136"/>
    </source>
</evidence>
<reference evidence="19" key="3">
    <citation type="submission" date="2023-08" db="EMBL/GenBank/DDBJ databases">
        <title>Vibrio cholerae Outbreaks in Tanzania Exemplify Founder Flush: Simultaneous Increases in Population Size and Genetic Diversity.</title>
        <authorList>
            <person name="Debes A.K."/>
            <person name="Mohammed A."/>
            <person name="Maseke I."/>
            <person name="Almeida M."/>
            <person name="Li S."/>
            <person name="Matimba H."/>
            <person name="Joachim A."/>
            <person name="Mizinduko M."/>
            <person name="Nyanga S."/>
            <person name="Kelly M."/>
            <person name="Kachwamba Y."/>
            <person name="Schaffer A.M."/>
            <person name="Nyanga A.S."/>
            <person name="Mghamba J."/>
            <person name="Mosha F.S."/>
            <person name="Sack D.A."/>
            <person name="Stine O.C."/>
        </authorList>
    </citation>
    <scope>NUCLEOTIDE SEQUENCE</scope>
    <source>
        <strain evidence="19">TDS0091212</strain>
    </source>
</reference>
<feature type="coiled-coil region" evidence="13">
    <location>
        <begin position="422"/>
        <end position="449"/>
    </location>
</feature>
<gene>
    <name evidence="19" type="primary">mlp24</name>
    <name evidence="20" type="ORF">D6U24_00110</name>
    <name evidence="19" type="ORF">KIN13_20495</name>
</gene>
<evidence type="ECO:0000313" key="19">
    <source>
        <dbReference type="EMBL" id="MBS7675771.1"/>
    </source>
</evidence>
<keyword evidence="4" id="KW-0488">Methylation</keyword>
<accession>A0A085T4Z3</accession>
<dbReference type="InterPro" id="IPR029151">
    <property type="entry name" value="Sensor-like_sf"/>
</dbReference>
<evidence type="ECO:0000256" key="10">
    <source>
        <dbReference type="ARBA" id="ARBA00023224"/>
    </source>
</evidence>
<evidence type="ECO:0000256" key="15">
    <source>
        <dbReference type="SAM" id="Phobius"/>
    </source>
</evidence>
<evidence type="ECO:0000256" key="14">
    <source>
        <dbReference type="SAM" id="MobiDB-lite"/>
    </source>
</evidence>
<dbReference type="KEGG" id="vcq:EN18_13860"/>
<dbReference type="GO" id="GO:0005886">
    <property type="term" value="C:plasma membrane"/>
    <property type="evidence" value="ECO:0007669"/>
    <property type="project" value="UniProtKB-SubCell"/>
</dbReference>
<dbReference type="GO" id="GO:0006935">
    <property type="term" value="P:chemotaxis"/>
    <property type="evidence" value="ECO:0007669"/>
    <property type="project" value="UniProtKB-KW"/>
</dbReference>
<dbReference type="EMBL" id="JAHBND010001006">
    <property type="protein sequence ID" value="MBS7675771.1"/>
    <property type="molecule type" value="Genomic_DNA"/>
</dbReference>
<dbReference type="CDD" id="cd12913">
    <property type="entry name" value="PDC1_MCP_like"/>
    <property type="match status" value="1"/>
</dbReference>
<keyword evidence="5" id="KW-0145">Chemotaxis</keyword>
<evidence type="ECO:0000313" key="21">
    <source>
        <dbReference type="Proteomes" id="UP000471242"/>
    </source>
</evidence>
<evidence type="ECO:0000256" key="16">
    <source>
        <dbReference type="SAM" id="SignalP"/>
    </source>
</evidence>
<keyword evidence="9 15" id="KW-0472">Membrane</keyword>
<evidence type="ECO:0000256" key="5">
    <source>
        <dbReference type="ARBA" id="ARBA00022500"/>
    </source>
</evidence>